<feature type="domain" description="C17orf113 probable zinc finger" evidence="2">
    <location>
        <begin position="62"/>
        <end position="121"/>
    </location>
</feature>
<dbReference type="Proteomes" id="UP000694844">
    <property type="component" value="Chromosome 2"/>
</dbReference>
<organism evidence="3 4">
    <name type="scientific">Crassostrea virginica</name>
    <name type="common">Eastern oyster</name>
    <dbReference type="NCBI Taxonomy" id="6565"/>
    <lineage>
        <taxon>Eukaryota</taxon>
        <taxon>Metazoa</taxon>
        <taxon>Spiralia</taxon>
        <taxon>Lophotrochozoa</taxon>
        <taxon>Mollusca</taxon>
        <taxon>Bivalvia</taxon>
        <taxon>Autobranchia</taxon>
        <taxon>Pteriomorphia</taxon>
        <taxon>Ostreida</taxon>
        <taxon>Ostreoidea</taxon>
        <taxon>Ostreidae</taxon>
        <taxon>Crassostrea</taxon>
    </lineage>
</organism>
<dbReference type="GeneID" id="111120962"/>
<dbReference type="InterPro" id="IPR008906">
    <property type="entry name" value="HATC_C_dom"/>
</dbReference>
<dbReference type="PANTHER" id="PTHR46880:SF5">
    <property type="entry name" value="DUF4371 DOMAIN-CONTAINING PROTEIN"/>
    <property type="match status" value="1"/>
</dbReference>
<dbReference type="GO" id="GO:0046983">
    <property type="term" value="F:protein dimerization activity"/>
    <property type="evidence" value="ECO:0007669"/>
    <property type="project" value="InterPro"/>
</dbReference>
<evidence type="ECO:0000313" key="4">
    <source>
        <dbReference type="RefSeq" id="XP_022317735.1"/>
    </source>
</evidence>
<accession>A0A8B8CPL6</accession>
<dbReference type="SUPFAM" id="SSF53098">
    <property type="entry name" value="Ribonuclease H-like"/>
    <property type="match status" value="1"/>
</dbReference>
<dbReference type="InterPro" id="IPR057456">
    <property type="entry name" value="Znf_C17orf113"/>
</dbReference>
<dbReference type="AlphaFoldDB" id="A0A8B8CPL6"/>
<dbReference type="Pfam" id="PF25431">
    <property type="entry name" value="zf-C17orf113"/>
    <property type="match status" value="1"/>
</dbReference>
<protein>
    <submittedName>
        <fullName evidence="4">Zinc finger protein 862-like</fullName>
    </submittedName>
</protein>
<evidence type="ECO:0000313" key="3">
    <source>
        <dbReference type="Proteomes" id="UP000694844"/>
    </source>
</evidence>
<dbReference type="InterPro" id="IPR012337">
    <property type="entry name" value="RNaseH-like_sf"/>
</dbReference>
<keyword evidence="3" id="KW-1185">Reference proteome</keyword>
<reference evidence="4" key="1">
    <citation type="submission" date="2025-08" db="UniProtKB">
        <authorList>
            <consortium name="RefSeq"/>
        </authorList>
    </citation>
    <scope>IDENTIFICATION</scope>
    <source>
        <tissue evidence="4">Whole sample</tissue>
    </source>
</reference>
<evidence type="ECO:0000259" key="2">
    <source>
        <dbReference type="Pfam" id="PF25431"/>
    </source>
</evidence>
<gene>
    <name evidence="4" type="primary">LOC111120962</name>
</gene>
<evidence type="ECO:0000259" key="1">
    <source>
        <dbReference type="Pfam" id="PF05699"/>
    </source>
</evidence>
<name>A0A8B8CPL6_CRAVI</name>
<dbReference type="OrthoDB" id="6138559at2759"/>
<dbReference type="Pfam" id="PF05699">
    <property type="entry name" value="Dimer_Tnp_hAT"/>
    <property type="match status" value="1"/>
</dbReference>
<dbReference type="PANTHER" id="PTHR46880">
    <property type="entry name" value="RAS-ASSOCIATING DOMAIN-CONTAINING PROTEIN"/>
    <property type="match status" value="1"/>
</dbReference>
<dbReference type="RefSeq" id="XP_022317735.1">
    <property type="nucleotide sequence ID" value="XM_022462027.1"/>
</dbReference>
<dbReference type="KEGG" id="cvn:111120962"/>
<sequence>MEKYITVVGKKTTAGTGNVNSSISIGKRKADVDSNNNESSKHVRYEKNKRVRGYIQSWEEKWPWLKYNEDKMFCIYCMEFPSIANPAHSKKTNTFIDGCTHFRVESMKAHQVSEPHLLCTAYYKNKHEQPGPCIPDTVTETPLMSSIKKLNNLQREKFSALFNIAYKIAKYGKPFTDFEIDCQLIEKLGVDLGKNYLNANRCKDFIKAISDSMSDAVKIDLQKSNFVSILADGTTDVSNVEQENVCVRYISPSSKSPVTMLAGIVDLEHGHADGVIDGIFKALALVGLSRETLKSTESGPSLVCLNFDGASVMQGKKNGVAGKLMRDYPHVIPVWCIAHKLQLSVMDAVKDVDVLQRLEATLKGIYKYYHGSPKRRREVKAVADVLEADLAHIPDLKEVRWVASQTKALKAIKTNLFVITTHLGEAASRSDMYAGSAKKYLKDLRSSPVLKIMFLLLDILTIIADLSKFFQTEDLLIIEVLPKMEAACLRLASLKYHPGIYMQEFLEKYSPNTSYFGDVKLSGPCPEVDFKDKTTQDILEKTIAFLDKRFSVFKESPITDLNLVFNFKTWPLDRETLCVFGQKNLDTILDYFEPLFDQKKESIHVEYQDLKAYMSSYKTMPIYDAYIALIQTGVPSLKNIISLVELMLCLSCSTAKCERIFSSLKLLKSRFRASLSQENLQAQLQVMVEGPSLAEFKPDLAIDKWLNSASEGKGRHINGHKVCQKKPVDYNIHSVFTDDVYETVYK</sequence>
<proteinExistence type="predicted"/>
<feature type="domain" description="HAT C-terminal dimerisation" evidence="1">
    <location>
        <begin position="639"/>
        <end position="684"/>
    </location>
</feature>